<comment type="caution">
    <text evidence="7">The sequence shown here is derived from an EMBL/GenBank/DDBJ whole genome shotgun (WGS) entry which is preliminary data.</text>
</comment>
<feature type="domain" description="HTH araC/xylS-type" evidence="5">
    <location>
        <begin position="174"/>
        <end position="272"/>
    </location>
</feature>
<dbReference type="InterPro" id="IPR018060">
    <property type="entry name" value="HTH_AraC"/>
</dbReference>
<dbReference type="PANTHER" id="PTHR43280">
    <property type="entry name" value="ARAC-FAMILY TRANSCRIPTIONAL REGULATOR"/>
    <property type="match status" value="1"/>
</dbReference>
<keyword evidence="8" id="KW-1185">Reference proteome</keyword>
<keyword evidence="2" id="KW-0238">DNA-binding</keyword>
<evidence type="ECO:0000259" key="6">
    <source>
        <dbReference type="PROSITE" id="PS50983"/>
    </source>
</evidence>
<evidence type="ECO:0000256" key="2">
    <source>
        <dbReference type="ARBA" id="ARBA00023125"/>
    </source>
</evidence>
<evidence type="ECO:0000259" key="5">
    <source>
        <dbReference type="PROSITE" id="PS01124"/>
    </source>
</evidence>
<keyword evidence="4" id="KW-0175">Coiled coil</keyword>
<gene>
    <name evidence="7" type="primary">rhaS_11</name>
    <name evidence="7" type="ORF">PAECIP111802_01745</name>
</gene>
<dbReference type="SMART" id="SM00342">
    <property type="entry name" value="HTH_ARAC"/>
    <property type="match status" value="1"/>
</dbReference>
<dbReference type="Proteomes" id="UP000730618">
    <property type="component" value="Unassembled WGS sequence"/>
</dbReference>
<dbReference type="InterPro" id="IPR018062">
    <property type="entry name" value="HTH_AraC-typ_CS"/>
</dbReference>
<organism evidence="7 8">
    <name type="scientific">Paenibacillus allorhizosphaerae</name>
    <dbReference type="NCBI Taxonomy" id="2849866"/>
    <lineage>
        <taxon>Bacteria</taxon>
        <taxon>Bacillati</taxon>
        <taxon>Bacillota</taxon>
        <taxon>Bacilli</taxon>
        <taxon>Bacillales</taxon>
        <taxon>Paenibacillaceae</taxon>
        <taxon>Paenibacillus</taxon>
    </lineage>
</organism>
<feature type="domain" description="Fe/B12 periplasmic-binding" evidence="6">
    <location>
        <begin position="277"/>
        <end position="527"/>
    </location>
</feature>
<dbReference type="PANTHER" id="PTHR43280:SF28">
    <property type="entry name" value="HTH-TYPE TRANSCRIPTIONAL ACTIVATOR RHAS"/>
    <property type="match status" value="1"/>
</dbReference>
<feature type="coiled-coil region" evidence="4">
    <location>
        <begin position="369"/>
        <end position="396"/>
    </location>
</feature>
<dbReference type="PROSITE" id="PS00041">
    <property type="entry name" value="HTH_ARAC_FAMILY_1"/>
    <property type="match status" value="1"/>
</dbReference>
<accession>A0ABM8VEK9</accession>
<reference evidence="7 8" key="1">
    <citation type="submission" date="2021-06" db="EMBL/GenBank/DDBJ databases">
        <authorList>
            <person name="Criscuolo A."/>
        </authorList>
    </citation>
    <scope>NUCLEOTIDE SEQUENCE [LARGE SCALE GENOMIC DNA]</scope>
    <source>
        <strain evidence="8">CIP 111802</strain>
    </source>
</reference>
<keyword evidence="3" id="KW-0804">Transcription</keyword>
<dbReference type="PROSITE" id="PS01124">
    <property type="entry name" value="HTH_ARAC_FAMILY_2"/>
    <property type="match status" value="1"/>
</dbReference>
<dbReference type="Pfam" id="PF01497">
    <property type="entry name" value="Peripla_BP_2"/>
    <property type="match status" value="1"/>
</dbReference>
<evidence type="ECO:0000256" key="4">
    <source>
        <dbReference type="SAM" id="Coils"/>
    </source>
</evidence>
<dbReference type="InterPro" id="IPR002491">
    <property type="entry name" value="ABC_transptr_periplasmic_BD"/>
</dbReference>
<evidence type="ECO:0000313" key="8">
    <source>
        <dbReference type="Proteomes" id="UP000730618"/>
    </source>
</evidence>
<keyword evidence="1" id="KW-0805">Transcription regulation</keyword>
<evidence type="ECO:0000313" key="7">
    <source>
        <dbReference type="EMBL" id="CAG7631455.1"/>
    </source>
</evidence>
<sequence>MLPFADTKYPLLLLSSIRKRRFQKSSIAQMLKIPGDLLCVVAQGSGMMRIDDHVFQMSPHQAFFLQTSMDVEVMLESGSAEYYVLLLRPIAVDRRKGEWECTDTEPGRSFFPPGKLPIPQLKPVFERVEHLHLDSKSGARSAFELQVQFQSLLQFILQQWPEREKTEETSKGIDQSIGYMFKHYREKIKLTALSDIAGLTQTSYSRSFKKTTGLSPVEYLNRIRIDCSKALLQQREGSIKEVADSVGFGNEFYFSRMFKRTVGISPVMYMRRNQLRVAVASCFRYEDNLLSLGVDTLAGMNAYRYAIRSDPDSDKTHWAQTQLVDLREAGPDLILADYRHLPFYEHLKQIAPTIVLDYTMDWRNNHIRIAELVGREKEARQNLKQVEQKVQYARNMLAHKIGKDTVSFIRMFNHKMRVQGFTDHPLNELLYDGLALNPGSSVPLNERYREFEMEHLPPFESDFVFLHNNAWSSPDSEGFASLRNSAVWNALKAVRNHRIRIVDDWIGLSWTPVGQNRIIDELLQWYS</sequence>
<dbReference type="RefSeq" id="WP_230414817.1">
    <property type="nucleotide sequence ID" value="NZ_CAJVCE010000004.1"/>
</dbReference>
<name>A0ABM8VEK9_9BACL</name>
<dbReference type="EMBL" id="CAJVCE010000004">
    <property type="protein sequence ID" value="CAG7631455.1"/>
    <property type="molecule type" value="Genomic_DNA"/>
</dbReference>
<proteinExistence type="predicted"/>
<evidence type="ECO:0000256" key="3">
    <source>
        <dbReference type="ARBA" id="ARBA00023163"/>
    </source>
</evidence>
<dbReference type="Pfam" id="PF12833">
    <property type="entry name" value="HTH_18"/>
    <property type="match status" value="1"/>
</dbReference>
<protein>
    <submittedName>
        <fullName evidence="7">HTH-type transcriptional activator RhaS</fullName>
    </submittedName>
</protein>
<dbReference type="PROSITE" id="PS50983">
    <property type="entry name" value="FE_B12_PBP"/>
    <property type="match status" value="1"/>
</dbReference>
<evidence type="ECO:0000256" key="1">
    <source>
        <dbReference type="ARBA" id="ARBA00023015"/>
    </source>
</evidence>